<dbReference type="InterPro" id="IPR008040">
    <property type="entry name" value="Hydant_A_N"/>
</dbReference>
<feature type="domain" description="Hydantoinase/oxoprolinase N-terminal" evidence="4">
    <location>
        <begin position="11"/>
        <end position="189"/>
    </location>
</feature>
<dbReference type="GO" id="GO:0005829">
    <property type="term" value="C:cytosol"/>
    <property type="evidence" value="ECO:0007669"/>
    <property type="project" value="TreeGrafter"/>
</dbReference>
<accession>A0A1S7LH47</accession>
<dbReference type="GO" id="GO:0017168">
    <property type="term" value="F:5-oxoprolinase (ATP-hydrolyzing) activity"/>
    <property type="evidence" value="ECO:0007669"/>
    <property type="project" value="UniProtKB-EC"/>
</dbReference>
<dbReference type="PANTHER" id="PTHR11365:SF23">
    <property type="entry name" value="HYPOTHETICAL 5-OXOPROLINASE (EUROFUNG)-RELATED"/>
    <property type="match status" value="1"/>
</dbReference>
<dbReference type="InterPro" id="IPR003692">
    <property type="entry name" value="Hydantoinase_B"/>
</dbReference>
<dbReference type="InterPro" id="IPR045079">
    <property type="entry name" value="Oxoprolinase-like"/>
</dbReference>
<proteinExistence type="inferred from homology"/>
<dbReference type="Pfam" id="PF01968">
    <property type="entry name" value="Hydantoinase_A"/>
    <property type="match status" value="1"/>
</dbReference>
<sequence length="1234" mass="131032">MARLSTDERWRFGIDRGGTFTDIVGIDPNGQTHSCKLLSESPHYPDAAMAGIRQLLQLSPAQPLPIERIGWIRLGTTVATNALLERQGAQVGLLITAGFRDLLAIGDQQRSDLFALAIKQPEQLYQSVEELDARMDAQGESLKEPDPQEIRQALKRLKQTGGEAVAVVLMHAWRNPAHELAVAAVASELGFSQITLSHQALSLIKMTPRGQTALVDAYLSPVLLAYARQVQCHTGDVPLHFMSSSGSLLPPDDFSGKDAILSGPAGGVLGVAAVAKAQHEAQVIGFDMGGTSTDVCRYGGDYERVLEVETAGIRYQTPMLHVETVAAGGGSLLRFDGRQLKVGPASAGAQPGPASYGRGGPAAITDANVVLGRIRPERFPRLFGPAGDASLNVSAAQDALQRLVDEIVTAQPQQLTVEALALGCLDVAVETMCQPIRALAVAQGLDLREHALVAFGGAGGQHACRIAQTLGMPRIYLHPQAGLLSAVGIAHAPLSRQQIKTVLLPLSAAALAQASLEAERMGERLQAQLLTSFVVSLDALEPERVQLGDFRIVGSDTTLTLPLTQQLALLRQQFAQQHRQRFGFAPAEDAQLELVNLHVVVTLREQQVSTGEVVNAVVEAAEPSGWGMVWFSSEQATRTPIYERDQLSADQLLHGPALVMEPHSVIVVEPGFQCQRLADGTVSLAQVAASPASVSEQPAKAVDKSPVMLALFNHRFAHIATRMGETLVRTAHSVNIKERRDFSCAIFDGDGRLVANAPHVPVHLGAMGASVQGLIKDASVTMQPGDVYATNDPRMGGSHLPDITVISPLFIGPQREPTLYVASRGHHADVGGVVPGSMPPFAKSLAEEGIVLANLRLARAGVLDHEAIGAAFAAGEHPARNLPERLADLTAQMAANQSGLDGLLELCESFGHTTVLQFMDAMRENARYAVEQVLRGLLDGQAERHFSFADAMDDGTQLQVKITLKRSADEASDQVHAAVDFSGSAPCHPGNLNAPVAVTKAALLYVLRLLVEEDIPLNDGCLEPVSLYLPEGSLLNPAGRPVAVSGGNVETSQRVVDLLLGAFGVAAASQGTMNNLLFGPLDGGGQSMQGGQYYETIAGGSGATQGHHGASGVQVHMTNTRITDPEVLELRFPYVRLLSFRLRQGSGGAGEWRGGDGVVRAFEFLQPVMLSLVSERRTRAPFGQGGAAAGKPGKQWLVHADGRQEAVAGRLQQKLEAGTQFWLETPGGGGFNSG</sequence>
<keyword evidence="5" id="KW-0378">Hydrolase</keyword>
<protein>
    <submittedName>
        <fullName evidence="5">5-oxoprolinase (ATP-hydrolyzing). 5-OPase. 5-oxo-L-prolinase. Pyroglutamase (ATP-hydrolyzing)</fullName>
        <ecNumber evidence="5">3.5.2.9</ecNumber>
    </submittedName>
</protein>
<dbReference type="EC" id="3.5.2.9" evidence="5"/>
<dbReference type="InterPro" id="IPR002821">
    <property type="entry name" value="Hydantoinase_A"/>
</dbReference>
<reference evidence="5" key="1">
    <citation type="submission" date="2015-04" db="EMBL/GenBank/DDBJ databases">
        <authorList>
            <person name="Syromyatnikov M.Y."/>
            <person name="Popov V.N."/>
        </authorList>
    </citation>
    <scope>NUCLEOTIDE SEQUENCE</scope>
    <source>
        <strain evidence="5">MO-1</strain>
    </source>
</reference>
<dbReference type="GO" id="GO:0006749">
    <property type="term" value="P:glutathione metabolic process"/>
    <property type="evidence" value="ECO:0007669"/>
    <property type="project" value="TreeGrafter"/>
</dbReference>
<evidence type="ECO:0000259" key="3">
    <source>
        <dbReference type="Pfam" id="PF02538"/>
    </source>
</evidence>
<dbReference type="PANTHER" id="PTHR11365">
    <property type="entry name" value="5-OXOPROLINASE RELATED"/>
    <property type="match status" value="1"/>
</dbReference>
<feature type="domain" description="Hydantoinase B/oxoprolinase" evidence="3">
    <location>
        <begin position="706"/>
        <end position="1231"/>
    </location>
</feature>
<organism evidence="5">
    <name type="scientific">Magnetococcus massalia (strain MO-1)</name>
    <dbReference type="NCBI Taxonomy" id="451514"/>
    <lineage>
        <taxon>Bacteria</taxon>
        <taxon>Pseudomonadati</taxon>
        <taxon>Pseudomonadota</taxon>
        <taxon>Magnetococcia</taxon>
        <taxon>Magnetococcales</taxon>
        <taxon>Magnetococcaceae</taxon>
        <taxon>Magnetococcus</taxon>
    </lineage>
</organism>
<dbReference type="AlphaFoldDB" id="A0A1S7LH47"/>
<evidence type="ECO:0000256" key="1">
    <source>
        <dbReference type="ARBA" id="ARBA00010403"/>
    </source>
</evidence>
<dbReference type="Pfam" id="PF05378">
    <property type="entry name" value="Hydant_A_N"/>
    <property type="match status" value="1"/>
</dbReference>
<dbReference type="Pfam" id="PF02538">
    <property type="entry name" value="Hydantoinase_B"/>
    <property type="match status" value="1"/>
</dbReference>
<dbReference type="EMBL" id="LO017727">
    <property type="protein sequence ID" value="CRH06255.1"/>
    <property type="molecule type" value="Genomic_DNA"/>
</dbReference>
<evidence type="ECO:0000259" key="2">
    <source>
        <dbReference type="Pfam" id="PF01968"/>
    </source>
</evidence>
<feature type="domain" description="Hydantoinase A/oxoprolinase" evidence="2">
    <location>
        <begin position="209"/>
        <end position="496"/>
    </location>
</feature>
<comment type="similarity">
    <text evidence="1">Belongs to the oxoprolinase family.</text>
</comment>
<evidence type="ECO:0000313" key="5">
    <source>
        <dbReference type="EMBL" id="CRH06255.1"/>
    </source>
</evidence>
<name>A0A1S7LH47_MAGMO</name>
<evidence type="ECO:0000259" key="4">
    <source>
        <dbReference type="Pfam" id="PF05378"/>
    </source>
</evidence>
<gene>
    <name evidence="5" type="primary">OPLAH</name>
    <name evidence="5" type="ORF">MAGMO_2084</name>
</gene>